<keyword evidence="2" id="KW-1133">Transmembrane helix</keyword>
<evidence type="ECO:0000256" key="2">
    <source>
        <dbReference type="SAM" id="Phobius"/>
    </source>
</evidence>
<feature type="coiled-coil region" evidence="1">
    <location>
        <begin position="101"/>
        <end position="142"/>
    </location>
</feature>
<proteinExistence type="predicted"/>
<gene>
    <name evidence="3" type="ordered locus">NRG857_20825</name>
</gene>
<dbReference type="EMBL" id="CP001855">
    <property type="protein sequence ID" value="ADR29573.1"/>
    <property type="molecule type" value="Genomic_DNA"/>
</dbReference>
<dbReference type="RefSeq" id="WP_001005792.1">
    <property type="nucleotide sequence ID" value="NC_017634.1"/>
</dbReference>
<evidence type="ECO:0008006" key="5">
    <source>
        <dbReference type="Google" id="ProtNLM"/>
    </source>
</evidence>
<organism evidence="3 4">
    <name type="scientific">Escherichia coli O83:H1 (strain NRG 857C / AIEC)</name>
    <dbReference type="NCBI Taxonomy" id="685038"/>
    <lineage>
        <taxon>Bacteria</taxon>
        <taxon>Pseudomonadati</taxon>
        <taxon>Pseudomonadota</taxon>
        <taxon>Gammaproteobacteria</taxon>
        <taxon>Enterobacterales</taxon>
        <taxon>Enterobacteriaceae</taxon>
        <taxon>Escherichia</taxon>
    </lineage>
</organism>
<dbReference type="KEGG" id="eln:NRG857_20825"/>
<feature type="transmembrane region" description="Helical" evidence="2">
    <location>
        <begin position="27"/>
        <end position="48"/>
    </location>
</feature>
<sequence>MNESASFMEVPEIKESVRPARSKLWAIVRYGFGGLVLFALGGTTFISLKSVQVLSAEVSQLKTALQGSPDIAPLQAQLTTLQQQFEASQIQLGKMADKPALAALQQKVDALDKQQSELVASVAALKTGLSSLQEQVRSLNQRPANVAAVVPAVTSGTVMVKKKPTPKAQRPVTAPFVLTGIERRGGIAFAAIAPQSATQLTEIALMEPGETRQGWTLQSITGQQVQFRVAGKTRTLTVR</sequence>
<dbReference type="Gene3D" id="1.10.287.1490">
    <property type="match status" value="1"/>
</dbReference>
<evidence type="ECO:0000256" key="1">
    <source>
        <dbReference type="SAM" id="Coils"/>
    </source>
</evidence>
<evidence type="ECO:0000313" key="3">
    <source>
        <dbReference type="EMBL" id="ADR29573.1"/>
    </source>
</evidence>
<keyword evidence="2" id="KW-0812">Transmembrane</keyword>
<accession>A0A0H3EP50</accession>
<protein>
    <recommendedName>
        <fullName evidence="5">Plasmid transfer protein</fullName>
    </recommendedName>
</protein>
<dbReference type="HOGENOM" id="CLU_094522_1_0_6"/>
<keyword evidence="1" id="KW-0175">Coiled coil</keyword>
<name>A0A0H3EP50_ECO8N</name>
<keyword evidence="4" id="KW-1185">Reference proteome</keyword>
<dbReference type="AlphaFoldDB" id="A0A0H3EP50"/>
<dbReference type="Proteomes" id="UP000008614">
    <property type="component" value="Chromosome"/>
</dbReference>
<dbReference type="PATRIC" id="fig|685038.3.peg.4253"/>
<keyword evidence="2" id="KW-0472">Membrane</keyword>
<evidence type="ECO:0000313" key="4">
    <source>
        <dbReference type="Proteomes" id="UP000008614"/>
    </source>
</evidence>
<reference evidence="3 4" key="1">
    <citation type="journal article" date="2010" name="BMC Genomics">
        <title>Genome sequence of adherent-invasive Escherichia coli and comparative genomic analysis with other E. coli pathotypes.</title>
        <authorList>
            <person name="Nash J.H."/>
            <person name="Villegas A."/>
            <person name="Kropinski A.M."/>
            <person name="Aguilar-Valenzuela R."/>
            <person name="Konczy P."/>
            <person name="Mascarenhas M."/>
            <person name="Ziebell K."/>
            <person name="Torres A.G."/>
            <person name="Karmali M.A."/>
            <person name="Coombes B.K."/>
        </authorList>
    </citation>
    <scope>NUCLEOTIDE SEQUENCE [LARGE SCALE GENOMIC DNA]</scope>
    <source>
        <strain evidence="4">NRG 857C / AIEC</strain>
    </source>
</reference>